<feature type="region of interest" description="Disordered" evidence="1">
    <location>
        <begin position="113"/>
        <end position="133"/>
    </location>
</feature>
<proteinExistence type="predicted"/>
<evidence type="ECO:0000313" key="3">
    <source>
        <dbReference type="Proteomes" id="UP000245081"/>
    </source>
</evidence>
<feature type="region of interest" description="Disordered" evidence="1">
    <location>
        <begin position="501"/>
        <end position="527"/>
    </location>
</feature>
<dbReference type="EMBL" id="BDOQ01000001">
    <property type="protein sequence ID" value="GBG12682.1"/>
    <property type="molecule type" value="Genomic_DNA"/>
</dbReference>
<evidence type="ECO:0000313" key="2">
    <source>
        <dbReference type="EMBL" id="GBG12682.1"/>
    </source>
</evidence>
<dbReference type="SUPFAM" id="SSF48452">
    <property type="entry name" value="TPR-like"/>
    <property type="match status" value="1"/>
</dbReference>
<dbReference type="RefSeq" id="WP_109013902.1">
    <property type="nucleotide sequence ID" value="NZ_BDOQ01000001.1"/>
</dbReference>
<organism evidence="2 3">
    <name type="scientific">Novimethylophilus kurashikiensis</name>
    <dbReference type="NCBI Taxonomy" id="1825523"/>
    <lineage>
        <taxon>Bacteria</taxon>
        <taxon>Pseudomonadati</taxon>
        <taxon>Pseudomonadota</taxon>
        <taxon>Betaproteobacteria</taxon>
        <taxon>Nitrosomonadales</taxon>
        <taxon>Methylophilaceae</taxon>
        <taxon>Novimethylophilus</taxon>
    </lineage>
</organism>
<reference evidence="2 3" key="1">
    <citation type="journal article" date="2018" name="Environ. Microbiol.">
        <title>Isolation and genomic characterization of Novimethylophilus kurashikiensis gen. nov. sp. nov., a new lanthanide-dependent methylotrophic species of Methylophilaceae.</title>
        <authorList>
            <person name="Lv H."/>
            <person name="Sahin N."/>
            <person name="Tani A."/>
        </authorList>
    </citation>
    <scope>NUCLEOTIDE SEQUENCE [LARGE SCALE GENOMIC DNA]</scope>
    <source>
        <strain evidence="2 3">La2-4</strain>
    </source>
</reference>
<evidence type="ECO:0008006" key="4">
    <source>
        <dbReference type="Google" id="ProtNLM"/>
    </source>
</evidence>
<keyword evidence="3" id="KW-1185">Reference proteome</keyword>
<comment type="caution">
    <text evidence="2">The sequence shown here is derived from an EMBL/GenBank/DDBJ whole genome shotgun (WGS) entry which is preliminary data.</text>
</comment>
<dbReference type="OrthoDB" id="54411at2"/>
<gene>
    <name evidence="2" type="ORF">NMK_0214</name>
</gene>
<evidence type="ECO:0000256" key="1">
    <source>
        <dbReference type="SAM" id="MobiDB-lite"/>
    </source>
</evidence>
<name>A0A2R5F211_9PROT</name>
<dbReference type="Proteomes" id="UP000245081">
    <property type="component" value="Unassembled WGS sequence"/>
</dbReference>
<dbReference type="InterPro" id="IPR011990">
    <property type="entry name" value="TPR-like_helical_dom_sf"/>
</dbReference>
<dbReference type="AlphaFoldDB" id="A0A2R5F211"/>
<protein>
    <recommendedName>
        <fullName evidence="4">TolB amino-terminal domain-containing protein</fullName>
    </recommendedName>
</protein>
<sequence>MPEWKPSDREIVEGCLKKILSSAVFEHSPRQQRLLSYLVNHALAPEAQPLKGYTIGVEVFDRGAGFDPNMEPIVRVEAARLRNKLREYYVGEGWSDPVVIELPKGGYHLQIGLRPHPETPSTPASPLQAQPKPKPPLSFAVLPFACHGNTPGLDALTYGLAENLIAELSRLPGLHVLSRKSSAAAAATEAGATELGERLGVRYLIEGSIQAVGRRVAIIVQLVETESGRTLCGERFERDLGDVLKLQSEIVECVIASIRQKLAPSGLIQSGSHPGTEVEHRRTADISGWRRALVALDDARGQFQQAVECDPSYAAAHALLSRTLLFQWCLAWGEARSLLERALQHKRTAIALNRHHAFSRGVPEMIRLGHRHMLDAVREAHEALTYDPGNSSAALLLSLNLSSAQMPEEARHFLEKARSPLLYPSPFHQFAQGQCHYAEGDLGQAESALKRCAELCNTPLPMGVYRITCLELLGSVEEETQVRRDLRATLVGNEGSMMMRFAPSDRRSFSQRAQNVPDRRKSRTPSV</sequence>
<dbReference type="Gene3D" id="1.25.40.10">
    <property type="entry name" value="Tetratricopeptide repeat domain"/>
    <property type="match status" value="1"/>
</dbReference>
<accession>A0A2R5F211</accession>